<feature type="region of interest" description="Disordered" evidence="4">
    <location>
        <begin position="80"/>
        <end position="103"/>
    </location>
</feature>
<evidence type="ECO:0000256" key="5">
    <source>
        <dbReference type="SAM" id="SignalP"/>
    </source>
</evidence>
<dbReference type="GeneID" id="104591574"/>
<organism evidence="6 7">
    <name type="scientific">Nelumbo nucifera</name>
    <name type="common">Sacred lotus</name>
    <dbReference type="NCBI Taxonomy" id="4432"/>
    <lineage>
        <taxon>Eukaryota</taxon>
        <taxon>Viridiplantae</taxon>
        <taxon>Streptophyta</taxon>
        <taxon>Embryophyta</taxon>
        <taxon>Tracheophyta</taxon>
        <taxon>Spermatophyta</taxon>
        <taxon>Magnoliopsida</taxon>
        <taxon>Proteales</taxon>
        <taxon>Nelumbonaceae</taxon>
        <taxon>Nelumbo</taxon>
    </lineage>
</organism>
<feature type="signal peptide" evidence="5">
    <location>
        <begin position="1"/>
        <end position="18"/>
    </location>
</feature>
<dbReference type="InterPro" id="IPR010402">
    <property type="entry name" value="CCT_domain"/>
</dbReference>
<keyword evidence="2 3" id="KW-0539">Nucleus</keyword>
<evidence type="ECO:0000313" key="7">
    <source>
        <dbReference type="RefSeq" id="XP_010248760.1"/>
    </source>
</evidence>
<accession>A0A1U7Z8H1</accession>
<dbReference type="eggNOG" id="KOG1601">
    <property type="taxonomic scope" value="Eukaryota"/>
</dbReference>
<dbReference type="GO" id="GO:0005634">
    <property type="term" value="C:nucleus"/>
    <property type="evidence" value="ECO:0000318"/>
    <property type="project" value="GO_Central"/>
</dbReference>
<evidence type="ECO:0000256" key="1">
    <source>
        <dbReference type="ARBA" id="ARBA00004123"/>
    </source>
</evidence>
<proteinExistence type="predicted"/>
<feature type="compositionally biased region" description="Basic and acidic residues" evidence="4">
    <location>
        <begin position="82"/>
        <end position="91"/>
    </location>
</feature>
<dbReference type="PANTHER" id="PTHR31874:SF25">
    <property type="entry name" value="CCT MOTIF FAMILY PROTEIN"/>
    <property type="match status" value="1"/>
</dbReference>
<dbReference type="PROSITE" id="PS51017">
    <property type="entry name" value="CCT"/>
    <property type="match status" value="1"/>
</dbReference>
<reference evidence="7" key="1">
    <citation type="submission" date="2025-08" db="UniProtKB">
        <authorList>
            <consortium name="RefSeq"/>
        </authorList>
    </citation>
    <scope>IDENTIFICATION</scope>
</reference>
<evidence type="ECO:0000256" key="3">
    <source>
        <dbReference type="PROSITE-ProRule" id="PRU00357"/>
    </source>
</evidence>
<dbReference type="RefSeq" id="XP_010248760.1">
    <property type="nucleotide sequence ID" value="XM_010250458.2"/>
</dbReference>
<dbReference type="AlphaFoldDB" id="A0A1U7Z8H1"/>
<sequence length="364" mass="41338">MSRFYSLFTLFSLSLSLSQSLVSSTDERRGLQRQKERMCKSNNKNIQFHSKNSTKIALFQTPARKTRTKIRKPKFLSLQRELSPESREMNHHPTANNPTTTPHPQLNLFPLHPENLFEEKDIPEHNVDYFFHDDDGGGATLNGLLGGGSSDGSVIMMSSELEEDSFLSPSSLSYAYGTQDSDEGASSSLARTALRHHHHHHHHNQERDASEERWVFYSEVVEKKEEEVSSSVVTATGAATAFQTTQGGLSLKLDYEQILNAWSDRSPFYIDGECPQTVPDITDNASLDFGCSGDGRQWRVPDDGSGGAKEMSEAVSKIKQREARVLRYREKRQSRLFSKKIRYEVRKLNAEIRPRLKGRFVKRN</sequence>
<dbReference type="Pfam" id="PF06203">
    <property type="entry name" value="CCT"/>
    <property type="match status" value="1"/>
</dbReference>
<feature type="compositionally biased region" description="Low complexity" evidence="4">
    <location>
        <begin position="92"/>
        <end position="103"/>
    </location>
</feature>
<dbReference type="OrthoDB" id="153872at2759"/>
<protein>
    <submittedName>
        <fullName evidence="7">Zinc finger protein CONSTANS-LIKE 6</fullName>
    </submittedName>
</protein>
<evidence type="ECO:0000313" key="6">
    <source>
        <dbReference type="Proteomes" id="UP000189703"/>
    </source>
</evidence>
<dbReference type="KEGG" id="nnu:104591574"/>
<keyword evidence="5" id="KW-0732">Signal</keyword>
<gene>
    <name evidence="7" type="primary">LOC104591574</name>
</gene>
<feature type="chain" id="PRO_5043668883" evidence="5">
    <location>
        <begin position="19"/>
        <end position="364"/>
    </location>
</feature>
<dbReference type="Proteomes" id="UP000189703">
    <property type="component" value="Unplaced"/>
</dbReference>
<dbReference type="GO" id="GO:0006355">
    <property type="term" value="P:regulation of DNA-templated transcription"/>
    <property type="evidence" value="ECO:0000318"/>
    <property type="project" value="GO_Central"/>
</dbReference>
<keyword evidence="6" id="KW-1185">Reference proteome</keyword>
<comment type="subcellular location">
    <subcellularLocation>
        <location evidence="1 3">Nucleus</location>
    </subcellularLocation>
</comment>
<dbReference type="InterPro" id="IPR052453">
    <property type="entry name" value="CONSTANS-like_ZF"/>
</dbReference>
<name>A0A1U7Z8H1_NELNU</name>
<evidence type="ECO:0000256" key="4">
    <source>
        <dbReference type="SAM" id="MobiDB-lite"/>
    </source>
</evidence>
<evidence type="ECO:0000256" key="2">
    <source>
        <dbReference type="ARBA" id="ARBA00023242"/>
    </source>
</evidence>
<dbReference type="PANTHER" id="PTHR31874">
    <property type="entry name" value="CCT MOTIF FAMILY PROTEIN, EXPRESSED"/>
    <property type="match status" value="1"/>
</dbReference>
<dbReference type="OMA" id="NTSHEIN"/>